<reference evidence="9 10" key="1">
    <citation type="submission" date="2020-08" db="EMBL/GenBank/DDBJ databases">
        <title>Genome public.</title>
        <authorList>
            <person name="Liu C."/>
            <person name="Sun Q."/>
        </authorList>
    </citation>
    <scope>NUCLEOTIDE SEQUENCE [LARGE SCALE GENOMIC DNA]</scope>
    <source>
        <strain evidence="9 10">426_9</strain>
    </source>
</reference>
<evidence type="ECO:0000256" key="6">
    <source>
        <dbReference type="SAM" id="SignalP"/>
    </source>
</evidence>
<comment type="caution">
    <text evidence="9">The sequence shown here is derived from an EMBL/GenBank/DDBJ whole genome shotgun (WGS) entry which is preliminary data.</text>
</comment>
<organism evidence="9 10">
    <name type="scientific">Parabacteroides acidifaciens</name>
    <dbReference type="NCBI Taxonomy" id="2290935"/>
    <lineage>
        <taxon>Bacteria</taxon>
        <taxon>Pseudomonadati</taxon>
        <taxon>Bacteroidota</taxon>
        <taxon>Bacteroidia</taxon>
        <taxon>Bacteroidales</taxon>
        <taxon>Tannerellaceae</taxon>
        <taxon>Parabacteroides</taxon>
    </lineage>
</organism>
<name>A0ABR7P3V7_9BACT</name>
<proteinExistence type="inferred from homology"/>
<gene>
    <name evidence="9" type="ORF">H8784_14735</name>
</gene>
<dbReference type="CDD" id="cd08977">
    <property type="entry name" value="SusD"/>
    <property type="match status" value="1"/>
</dbReference>
<dbReference type="EMBL" id="JACRTI010000042">
    <property type="protein sequence ID" value="MBC8602969.1"/>
    <property type="molecule type" value="Genomic_DNA"/>
</dbReference>
<evidence type="ECO:0000313" key="9">
    <source>
        <dbReference type="EMBL" id="MBC8602969.1"/>
    </source>
</evidence>
<comment type="similarity">
    <text evidence="2">Belongs to the SusD family.</text>
</comment>
<dbReference type="RefSeq" id="WP_187574942.1">
    <property type="nucleotide sequence ID" value="NZ_JACRTI010000042.1"/>
</dbReference>
<evidence type="ECO:0000259" key="8">
    <source>
        <dbReference type="Pfam" id="PF14322"/>
    </source>
</evidence>
<protein>
    <submittedName>
        <fullName evidence="9">RagB/SusD family nutrient uptake outer membrane protein</fullName>
    </submittedName>
</protein>
<feature type="domain" description="RagB/SusD" evidence="7">
    <location>
        <begin position="351"/>
        <end position="510"/>
    </location>
</feature>
<keyword evidence="10" id="KW-1185">Reference proteome</keyword>
<evidence type="ECO:0000256" key="4">
    <source>
        <dbReference type="ARBA" id="ARBA00023136"/>
    </source>
</evidence>
<dbReference type="Gene3D" id="1.25.40.390">
    <property type="match status" value="1"/>
</dbReference>
<dbReference type="SUPFAM" id="SSF48452">
    <property type="entry name" value="TPR-like"/>
    <property type="match status" value="1"/>
</dbReference>
<keyword evidence="4" id="KW-0472">Membrane</keyword>
<dbReference type="InterPro" id="IPR012944">
    <property type="entry name" value="SusD_RagB_dom"/>
</dbReference>
<dbReference type="Pfam" id="PF07980">
    <property type="entry name" value="SusD_RagB"/>
    <property type="match status" value="1"/>
</dbReference>
<dbReference type="InterPro" id="IPR011990">
    <property type="entry name" value="TPR-like_helical_dom_sf"/>
</dbReference>
<keyword evidence="5" id="KW-0998">Cell outer membrane</keyword>
<dbReference type="Proteomes" id="UP000629596">
    <property type="component" value="Unassembled WGS sequence"/>
</dbReference>
<dbReference type="PROSITE" id="PS51257">
    <property type="entry name" value="PROKAR_LIPOPROTEIN"/>
    <property type="match status" value="1"/>
</dbReference>
<evidence type="ECO:0000256" key="2">
    <source>
        <dbReference type="ARBA" id="ARBA00006275"/>
    </source>
</evidence>
<evidence type="ECO:0000256" key="5">
    <source>
        <dbReference type="ARBA" id="ARBA00023237"/>
    </source>
</evidence>
<dbReference type="Pfam" id="PF14322">
    <property type="entry name" value="SusD-like_3"/>
    <property type="match status" value="1"/>
</dbReference>
<sequence>MKKNIIISTALAAMLLSFSSCEGFLTQENPNKIAAESYFQTENDAERALNGVYLALRSNNCLGEGSTMFTEERSDNMGRLDNQSSSGEPFQFTDFSLLPSNTYLKNHWVAMFTAVTRSNFLLTYIDEVAFEDEAVRTRYKAEAKFVRALVYFHLVRKWGDVPLVTTYLTTTEEINANTFREKKETVYAQIVQDLKDALNSDLPDIQPESGKGRACKAAVSGLLGQVYLTMATTLSDGNKDSYLQQAKSYLEMCYGMRKFGSLSEIPYEDVFDVSKKSTCPEIIFQIVYKQGDKDYYSSIAANNQAKGETINSQKKSTGAGNYVNTDIVKEYEETDSRKEWSVKYADDAVAKSYFITKFRDVSDAAGTLGYGGNDWILMRYADIILMLAEVNMYLGNETAAIGYLDEVRARAGMPGYAAMQSNVVYKTLCPTLKLAILHERRVELAFENQRWFDLLRFFTANELVTYIHNKKQDDYGISNIKNFGTKDIYYPIPFDEYKLNPELMYQNPGY</sequence>
<evidence type="ECO:0000256" key="3">
    <source>
        <dbReference type="ARBA" id="ARBA00022729"/>
    </source>
</evidence>
<evidence type="ECO:0000259" key="7">
    <source>
        <dbReference type="Pfam" id="PF07980"/>
    </source>
</evidence>
<feature type="chain" id="PRO_5047248905" evidence="6">
    <location>
        <begin position="23"/>
        <end position="510"/>
    </location>
</feature>
<evidence type="ECO:0000256" key="1">
    <source>
        <dbReference type="ARBA" id="ARBA00004442"/>
    </source>
</evidence>
<comment type="subcellular location">
    <subcellularLocation>
        <location evidence="1">Cell outer membrane</location>
    </subcellularLocation>
</comment>
<evidence type="ECO:0000313" key="10">
    <source>
        <dbReference type="Proteomes" id="UP000629596"/>
    </source>
</evidence>
<feature type="domain" description="SusD-like N-terminal" evidence="8">
    <location>
        <begin position="40"/>
        <end position="228"/>
    </location>
</feature>
<dbReference type="InterPro" id="IPR033985">
    <property type="entry name" value="SusD-like_N"/>
</dbReference>
<feature type="signal peptide" evidence="6">
    <location>
        <begin position="1"/>
        <end position="22"/>
    </location>
</feature>
<accession>A0ABR7P3V7</accession>
<keyword evidence="3 6" id="KW-0732">Signal</keyword>